<dbReference type="AlphaFoldDB" id="A0A9W9FA20"/>
<feature type="region of interest" description="Disordered" evidence="1">
    <location>
        <begin position="319"/>
        <end position="353"/>
    </location>
</feature>
<evidence type="ECO:0000313" key="3">
    <source>
        <dbReference type="EMBL" id="KAJ5096280.1"/>
    </source>
</evidence>
<reference evidence="3" key="2">
    <citation type="journal article" date="2023" name="IMA Fungus">
        <title>Comparative genomic study of the Penicillium genus elucidates a diverse pangenome and 15 lateral gene transfer events.</title>
        <authorList>
            <person name="Petersen C."/>
            <person name="Sorensen T."/>
            <person name="Nielsen M.R."/>
            <person name="Sondergaard T.E."/>
            <person name="Sorensen J.L."/>
            <person name="Fitzpatrick D.A."/>
            <person name="Frisvad J.C."/>
            <person name="Nielsen K.L."/>
        </authorList>
    </citation>
    <scope>NUCLEOTIDE SEQUENCE</scope>
    <source>
        <strain evidence="3">IBT 34128</strain>
    </source>
</reference>
<evidence type="ECO:0000313" key="4">
    <source>
        <dbReference type="Proteomes" id="UP001141434"/>
    </source>
</evidence>
<sequence>MKTSISSDVWEKKKALIAKLYMEEEWPLKQVIKQIRSDDFNPSETQLRSRLKKWRVTKPSRQTRKKPQASGSGDDDSEKEGKGKSTTPPMRHRPSPGSSARETTGPEWTMASAVYPPTEIPHTLDRRARKWNPPLAQQLTPSPSGENGLADRAHPFSDPSPTISAFDHSAQPSPVDEGLMVNTAVTPTYPNPGYPLSPDSCLPSPGAATTPGAISAWPNRSVSVDLGLNLGMHTAPWYSMPFEAITPPPGAPHSTASLAPSIAGYRDHMSMMVPPGPSHVFPSFGQYPGEPPAEYAGYGDAKSWKRAMSLRYDFAGPPERVEQERKPFPSPGPPFTSVAPTQSGPHAGTCAPIMSYMGQDPMAQKPPGVGY</sequence>
<dbReference type="EMBL" id="JAPMSZ010000007">
    <property type="protein sequence ID" value="KAJ5096280.1"/>
    <property type="molecule type" value="Genomic_DNA"/>
</dbReference>
<accession>A0A9W9FA20</accession>
<feature type="domain" description="Clr5" evidence="2">
    <location>
        <begin position="7"/>
        <end position="58"/>
    </location>
</feature>
<feature type="region of interest" description="Disordered" evidence="1">
    <location>
        <begin position="132"/>
        <end position="176"/>
    </location>
</feature>
<comment type="caution">
    <text evidence="3">The sequence shown here is derived from an EMBL/GenBank/DDBJ whole genome shotgun (WGS) entry which is preliminary data.</text>
</comment>
<dbReference type="Pfam" id="PF14420">
    <property type="entry name" value="Clr5"/>
    <property type="match status" value="1"/>
</dbReference>
<gene>
    <name evidence="3" type="ORF">NUU61_005636</name>
</gene>
<dbReference type="GeneID" id="81395386"/>
<dbReference type="RefSeq" id="XP_056511831.1">
    <property type="nucleotide sequence ID" value="XM_056656218.1"/>
</dbReference>
<keyword evidence="4" id="KW-1185">Reference proteome</keyword>
<protein>
    <recommendedName>
        <fullName evidence="2">Clr5 domain-containing protein</fullName>
    </recommendedName>
</protein>
<feature type="compositionally biased region" description="Polar residues" evidence="1">
    <location>
        <begin position="135"/>
        <end position="145"/>
    </location>
</feature>
<dbReference type="OrthoDB" id="5308957at2759"/>
<dbReference type="InterPro" id="IPR025676">
    <property type="entry name" value="Clr5_dom"/>
</dbReference>
<feature type="region of interest" description="Disordered" evidence="1">
    <location>
        <begin position="37"/>
        <end position="118"/>
    </location>
</feature>
<dbReference type="Proteomes" id="UP001141434">
    <property type="component" value="Unassembled WGS sequence"/>
</dbReference>
<proteinExistence type="predicted"/>
<evidence type="ECO:0000256" key="1">
    <source>
        <dbReference type="SAM" id="MobiDB-lite"/>
    </source>
</evidence>
<evidence type="ECO:0000259" key="2">
    <source>
        <dbReference type="Pfam" id="PF14420"/>
    </source>
</evidence>
<name>A0A9W9FA20_9EURO</name>
<reference evidence="3" key="1">
    <citation type="submission" date="2022-11" db="EMBL/GenBank/DDBJ databases">
        <authorList>
            <person name="Petersen C."/>
        </authorList>
    </citation>
    <scope>NUCLEOTIDE SEQUENCE</scope>
    <source>
        <strain evidence="3">IBT 34128</strain>
    </source>
</reference>
<organism evidence="3 4">
    <name type="scientific">Penicillium alfredii</name>
    <dbReference type="NCBI Taxonomy" id="1506179"/>
    <lineage>
        <taxon>Eukaryota</taxon>
        <taxon>Fungi</taxon>
        <taxon>Dikarya</taxon>
        <taxon>Ascomycota</taxon>
        <taxon>Pezizomycotina</taxon>
        <taxon>Eurotiomycetes</taxon>
        <taxon>Eurotiomycetidae</taxon>
        <taxon>Eurotiales</taxon>
        <taxon>Aspergillaceae</taxon>
        <taxon>Penicillium</taxon>
    </lineage>
</organism>
<feature type="compositionally biased region" description="Basic residues" evidence="1">
    <location>
        <begin position="49"/>
        <end position="67"/>
    </location>
</feature>